<feature type="transmembrane region" description="Helical" evidence="1">
    <location>
        <begin position="32"/>
        <end position="50"/>
    </location>
</feature>
<dbReference type="AlphaFoldDB" id="U3A5G8"/>
<evidence type="ECO:0000313" key="4">
    <source>
        <dbReference type="Proteomes" id="UP000016567"/>
    </source>
</evidence>
<protein>
    <recommendedName>
        <fullName evidence="2">TraG N-terminal Proteobacteria domain-containing protein</fullName>
    </recommendedName>
</protein>
<dbReference type="eggNOG" id="COG4678">
    <property type="taxonomic scope" value="Bacteria"/>
</dbReference>
<comment type="caution">
    <text evidence="3">The sequence shown here is derived from an EMBL/GenBank/DDBJ whole genome shotgun (WGS) entry which is preliminary data.</text>
</comment>
<feature type="transmembrane region" description="Helical" evidence="1">
    <location>
        <begin position="62"/>
        <end position="81"/>
    </location>
</feature>
<evidence type="ECO:0000313" key="3">
    <source>
        <dbReference type="EMBL" id="GAD75246.1"/>
    </source>
</evidence>
<feature type="transmembrane region" description="Helical" evidence="1">
    <location>
        <begin position="335"/>
        <end position="357"/>
    </location>
</feature>
<dbReference type="RefSeq" id="WP_021709005.1">
    <property type="nucleotide sequence ID" value="NZ_BAOB01000408.1"/>
</dbReference>
<feature type="domain" description="TraG N-terminal Proteobacteria" evidence="2">
    <location>
        <begin position="8"/>
        <end position="458"/>
    </location>
</feature>
<sequence length="1011" mass="109900">MVWNIVSFGDVVTLQTVFNAVGAISANSTYKAAAAAVALLVFIIAMLSSLSDGKQELPIPRLLAAFFIYVAGFNTLGTVGIENRYDGTTTTIDNIPIAIAVPASLISNIGLELAELTETAFGTTNPQERVTERGYLSPLKALAAYRDIAYKSCPAGDGNSVLSGYRFCPSFHNYMRDCAMVKAKRDGLTRTMKEGDFFTNIQFNSSSFATFLVRSSGVIEEQSCMDAYSKIITMINSGDFVTMYSYFNERMGVRTGENVESVTSDVLASIGANAAMNRNLMKTMMASKLAEEGELSFYHKNNASDYAENLQSSVEQRNYGWIIQGEMWVQIVNKFIAIMECLLYALTPFIGLMALCGSVGSKTLLLFLQMLTVIQLIPMLLVVAQSVVMGQMARAVTEIGLQYETGSIEWIQAIFEQAKDLLGLGGMIAATIVPAMAMSLVTGSGMAMMGAMKSAAATAKDTDATPEIAKQGGAIEDWGSLNSGTRDAYGNTMTQSAESRVGNISRNLANASSVSEAQTRMQTAQANYQQAVENALINSNGNAFSTNEILKAGQSINSGSSTMQNFAEKHLTSLADSYGLQGQEKNEFILAMSAGLQVVGTGGKTAEQFAESLSSDVGKAYKDATSGEKGIALQAKFDEAKNAAYENGESVTTNNSEMDSRAERVSQARQEVEASTDQYQNAVSATDTASIMNDDVRMGLAMIGQDENVQSSLDKQINENRDNPEWLRRFSQNYQEMDGGVNATDLDSDSAKLAAFMITNNELGNMEDNQAVLSQYHGQQPSSPEEIRTNGVNPNISEELPNNLKYGDLDRQKIVGPTKGVVPSSLNVDENDPLSESRTNLMDNFTKNANNVEKSGDEFFNSDQFKQYQDKVDDMKQKLGIKDDTNIVPMGHTQDYIKDSIASMLAGDIFDDISQKIGYVANPISEQVNTAKETISNAYNTMRAAFYESPIGQAEIEATEMISEKFNALNEYLDSSESLDNLEQLKETVSGFIDDVSGEMANLFTYESEYK</sequence>
<name>U3A5G8_9VIBR</name>
<dbReference type="STRING" id="1219077.VAZ01S_023_00130"/>
<dbReference type="Pfam" id="PF07916">
    <property type="entry name" value="TraG_N"/>
    <property type="match status" value="1"/>
</dbReference>
<evidence type="ECO:0000259" key="2">
    <source>
        <dbReference type="Pfam" id="PF07916"/>
    </source>
</evidence>
<organism evidence="3 4">
    <name type="scientific">Vibrio azureus NBRC 104587</name>
    <dbReference type="NCBI Taxonomy" id="1219077"/>
    <lineage>
        <taxon>Bacteria</taxon>
        <taxon>Pseudomonadati</taxon>
        <taxon>Pseudomonadota</taxon>
        <taxon>Gammaproteobacteria</taxon>
        <taxon>Vibrionales</taxon>
        <taxon>Vibrionaceae</taxon>
        <taxon>Vibrio</taxon>
    </lineage>
</organism>
<proteinExistence type="predicted"/>
<feature type="transmembrane region" description="Helical" evidence="1">
    <location>
        <begin position="421"/>
        <end position="443"/>
    </location>
</feature>
<gene>
    <name evidence="3" type="ORF">VAZ01S_023_00130</name>
</gene>
<reference evidence="3 4" key="1">
    <citation type="submission" date="2013-09" db="EMBL/GenBank/DDBJ databases">
        <title>Whole genome shotgun sequence of Vibrio azureus NBRC 104587.</title>
        <authorList>
            <person name="Isaki S."/>
            <person name="Hosoyama A."/>
            <person name="Numata M."/>
            <person name="Hashimoto M."/>
            <person name="Hosoyama Y."/>
            <person name="Tsuchikane K."/>
            <person name="Noguchi M."/>
            <person name="Hirakata S."/>
            <person name="Ichikawa N."/>
            <person name="Ohji S."/>
            <person name="Yamazoe A."/>
            <person name="Fujita N."/>
        </authorList>
    </citation>
    <scope>NUCLEOTIDE SEQUENCE [LARGE SCALE GENOMIC DNA]</scope>
    <source>
        <strain evidence="3 4">NBRC 104587</strain>
    </source>
</reference>
<dbReference type="InterPro" id="IPR012931">
    <property type="entry name" value="TraG_N_Proteobacteria"/>
</dbReference>
<keyword evidence="1" id="KW-0812">Transmembrane</keyword>
<keyword evidence="4" id="KW-1185">Reference proteome</keyword>
<keyword evidence="1" id="KW-1133">Transmembrane helix</keyword>
<dbReference type="OrthoDB" id="6717612at2"/>
<evidence type="ECO:0000256" key="1">
    <source>
        <dbReference type="SAM" id="Phobius"/>
    </source>
</evidence>
<keyword evidence="1" id="KW-0472">Membrane</keyword>
<dbReference type="EMBL" id="BATL01000023">
    <property type="protein sequence ID" value="GAD75246.1"/>
    <property type="molecule type" value="Genomic_DNA"/>
</dbReference>
<accession>U3A5G8</accession>
<feature type="transmembrane region" description="Helical" evidence="1">
    <location>
        <begin position="364"/>
        <end position="384"/>
    </location>
</feature>
<dbReference type="Proteomes" id="UP000016567">
    <property type="component" value="Unassembled WGS sequence"/>
</dbReference>